<evidence type="ECO:0000256" key="2">
    <source>
        <dbReference type="ARBA" id="ARBA00023125"/>
    </source>
</evidence>
<dbReference type="SMART" id="SM00389">
    <property type="entry name" value="HOX"/>
    <property type="match status" value="1"/>
</dbReference>
<dbReference type="InterPro" id="IPR009057">
    <property type="entry name" value="Homeodomain-like_sf"/>
</dbReference>
<keyword evidence="2 5" id="KW-0238">DNA-binding</keyword>
<feature type="region of interest" description="Disordered" evidence="7">
    <location>
        <begin position="402"/>
        <end position="449"/>
    </location>
</feature>
<evidence type="ECO:0000256" key="4">
    <source>
        <dbReference type="ARBA" id="ARBA00023242"/>
    </source>
</evidence>
<feature type="domain" description="Homeobox" evidence="8">
    <location>
        <begin position="49"/>
        <end position="109"/>
    </location>
</feature>
<dbReference type="GO" id="GO:0000976">
    <property type="term" value="F:transcription cis-regulatory region binding"/>
    <property type="evidence" value="ECO:0007669"/>
    <property type="project" value="TreeGrafter"/>
</dbReference>
<feature type="region of interest" description="Disordered" evidence="7">
    <location>
        <begin position="171"/>
        <end position="223"/>
    </location>
</feature>
<accession>A0AAN9YQI9</accession>
<dbReference type="Gene3D" id="1.10.10.60">
    <property type="entry name" value="Homeodomain-like"/>
    <property type="match status" value="1"/>
</dbReference>
<dbReference type="EMBL" id="JAKJXP020000014">
    <property type="protein sequence ID" value="KAK7755268.1"/>
    <property type="molecule type" value="Genomic_DNA"/>
</dbReference>
<feature type="region of interest" description="Disordered" evidence="7">
    <location>
        <begin position="562"/>
        <end position="595"/>
    </location>
</feature>
<dbReference type="PROSITE" id="PS50071">
    <property type="entry name" value="HOMEOBOX_2"/>
    <property type="match status" value="1"/>
</dbReference>
<keyword evidence="3 5" id="KW-0371">Homeobox</keyword>
<dbReference type="InterPro" id="IPR001356">
    <property type="entry name" value="HD"/>
</dbReference>
<dbReference type="InterPro" id="IPR051775">
    <property type="entry name" value="Homeobox_domain"/>
</dbReference>
<keyword evidence="10" id="KW-1185">Reference proteome</keyword>
<dbReference type="PANTHER" id="PTHR24323">
    <property type="entry name" value="CEH-10 HOMEODOMAIN-CONTAINING HOMOLOG"/>
    <property type="match status" value="1"/>
</dbReference>
<feature type="region of interest" description="Disordered" evidence="7">
    <location>
        <begin position="1"/>
        <end position="62"/>
    </location>
</feature>
<name>A0AAN9YQI9_9PEZI</name>
<feature type="compositionally biased region" description="Polar residues" evidence="7">
    <location>
        <begin position="14"/>
        <end position="32"/>
    </location>
</feature>
<feature type="compositionally biased region" description="Polar residues" evidence="7">
    <location>
        <begin position="204"/>
        <end position="213"/>
    </location>
</feature>
<feature type="region of interest" description="Disordered" evidence="7">
    <location>
        <begin position="484"/>
        <end position="506"/>
    </location>
</feature>
<evidence type="ECO:0000259" key="8">
    <source>
        <dbReference type="PROSITE" id="PS50071"/>
    </source>
</evidence>
<feature type="compositionally biased region" description="Low complexity" evidence="7">
    <location>
        <begin position="402"/>
        <end position="411"/>
    </location>
</feature>
<organism evidence="9 10">
    <name type="scientific">Diatrype stigma</name>
    <dbReference type="NCBI Taxonomy" id="117547"/>
    <lineage>
        <taxon>Eukaryota</taxon>
        <taxon>Fungi</taxon>
        <taxon>Dikarya</taxon>
        <taxon>Ascomycota</taxon>
        <taxon>Pezizomycotina</taxon>
        <taxon>Sordariomycetes</taxon>
        <taxon>Xylariomycetidae</taxon>
        <taxon>Xylariales</taxon>
        <taxon>Diatrypaceae</taxon>
        <taxon>Diatrype</taxon>
    </lineage>
</organism>
<evidence type="ECO:0000313" key="10">
    <source>
        <dbReference type="Proteomes" id="UP001320420"/>
    </source>
</evidence>
<feature type="compositionally biased region" description="Basic and acidic residues" evidence="7">
    <location>
        <begin position="577"/>
        <end position="594"/>
    </location>
</feature>
<proteinExistence type="predicted"/>
<comment type="caution">
    <text evidence="9">The sequence shown here is derived from an EMBL/GenBank/DDBJ whole genome shotgun (WGS) entry which is preliminary data.</text>
</comment>
<dbReference type="Pfam" id="PF00046">
    <property type="entry name" value="Homeodomain"/>
    <property type="match status" value="1"/>
</dbReference>
<dbReference type="PANTHER" id="PTHR24323:SF7">
    <property type="entry name" value="HOMEOBOX DOMAIN-CONTAINING PROTEIN"/>
    <property type="match status" value="1"/>
</dbReference>
<feature type="region of interest" description="Disordered" evidence="7">
    <location>
        <begin position="249"/>
        <end position="319"/>
    </location>
</feature>
<feature type="compositionally biased region" description="Low complexity" evidence="7">
    <location>
        <begin position="261"/>
        <end position="275"/>
    </location>
</feature>
<evidence type="ECO:0000256" key="5">
    <source>
        <dbReference type="PROSITE-ProRule" id="PRU00108"/>
    </source>
</evidence>
<keyword evidence="4 5" id="KW-0539">Nucleus</keyword>
<dbReference type="GO" id="GO:0005634">
    <property type="term" value="C:nucleus"/>
    <property type="evidence" value="ECO:0007669"/>
    <property type="project" value="UniProtKB-SubCell"/>
</dbReference>
<dbReference type="PROSITE" id="PS00027">
    <property type="entry name" value="HOMEOBOX_1"/>
    <property type="match status" value="1"/>
</dbReference>
<feature type="DNA-binding region" description="Homeobox" evidence="5">
    <location>
        <begin position="51"/>
        <end position="110"/>
    </location>
</feature>
<evidence type="ECO:0000256" key="1">
    <source>
        <dbReference type="ARBA" id="ARBA00004123"/>
    </source>
</evidence>
<dbReference type="Proteomes" id="UP001320420">
    <property type="component" value="Unassembled WGS sequence"/>
</dbReference>
<dbReference type="SUPFAM" id="SSF46689">
    <property type="entry name" value="Homeodomain-like"/>
    <property type="match status" value="1"/>
</dbReference>
<sequence length="609" mass="65543">MASNVPAACDVGDTSFQSSGSNPDSSTLSLESSFRLDPAYTSEGVECDKHPKGKRKRTTTQDKAILESAYNANPKPDKAARLDIVKRVTLNEKEVQIWFQNRRQNDRRKSRPLSPQEIAALRYGGAMQPMSAEPVHFGPQPIMEQPCETRGARGEVGMGAAFVNQPSTPAHIAPRRISQPSPLQVQGSRLTPNGLPKSERSGSESDTLPSSQKSEPEGDSQALSYSLSNSIGYLSNRWNFGNSFSSTPARTGEDPFRRDSFQSSVSPTTQSSPGGILPPPSSSQVRLSLSLEGKAELVSSQPSPPQPGQPPLPADADTLPPVRTHRILHRSRSALAGITLPPISTLTAHLPPQLKHGRSRDVHAWESCCEADTRDELTKQAENESSGSAVAAISLLRSSSSSSSLNSLLNNDGCSGVVRSSTTKRNAAPVPRTSAKKAKLSRASSSVARMQTVPPLTMERDANVTIETPEPAKKSHRAGVVSLLSPSGDSDKENWSPEENGNGHRRRLLPEVPAKAVDVAAGDNLRRMGRVLGEQSGLFKRANTSPMPRQKNAKHAGSPLMIFEDGEKGSREGTPNEVERFMRGEVSPSKKPDMDCIAGLLSLSQGNWR</sequence>
<gene>
    <name evidence="9" type="ORF">SLS62_002773</name>
</gene>
<evidence type="ECO:0000313" key="9">
    <source>
        <dbReference type="EMBL" id="KAK7755268.1"/>
    </source>
</evidence>
<protein>
    <recommendedName>
        <fullName evidence="8">Homeobox domain-containing protein</fullName>
    </recommendedName>
</protein>
<evidence type="ECO:0000256" key="3">
    <source>
        <dbReference type="ARBA" id="ARBA00023155"/>
    </source>
</evidence>
<comment type="subcellular location">
    <subcellularLocation>
        <location evidence="1 5 6">Nucleus</location>
    </subcellularLocation>
</comment>
<feature type="compositionally biased region" description="Polar residues" evidence="7">
    <location>
        <begin position="178"/>
        <end position="191"/>
    </location>
</feature>
<dbReference type="GO" id="GO:0000981">
    <property type="term" value="F:DNA-binding transcription factor activity, RNA polymerase II-specific"/>
    <property type="evidence" value="ECO:0007669"/>
    <property type="project" value="InterPro"/>
</dbReference>
<evidence type="ECO:0000256" key="7">
    <source>
        <dbReference type="SAM" id="MobiDB-lite"/>
    </source>
</evidence>
<feature type="compositionally biased region" description="Pro residues" evidence="7">
    <location>
        <begin position="302"/>
        <end position="313"/>
    </location>
</feature>
<evidence type="ECO:0000256" key="6">
    <source>
        <dbReference type="RuleBase" id="RU000682"/>
    </source>
</evidence>
<feature type="compositionally biased region" description="Basic and acidic residues" evidence="7">
    <location>
        <begin position="251"/>
        <end position="260"/>
    </location>
</feature>
<dbReference type="CDD" id="cd00086">
    <property type="entry name" value="homeodomain"/>
    <property type="match status" value="1"/>
</dbReference>
<reference evidence="9 10" key="1">
    <citation type="submission" date="2024-02" db="EMBL/GenBank/DDBJ databases">
        <title>De novo assembly and annotation of 12 fungi associated with fruit tree decline syndrome in Ontario, Canada.</title>
        <authorList>
            <person name="Sulman M."/>
            <person name="Ellouze W."/>
            <person name="Ilyukhin E."/>
        </authorList>
    </citation>
    <scope>NUCLEOTIDE SEQUENCE [LARGE SCALE GENOMIC DNA]</scope>
    <source>
        <strain evidence="9 10">M11/M66-122</strain>
    </source>
</reference>
<dbReference type="InterPro" id="IPR017970">
    <property type="entry name" value="Homeobox_CS"/>
</dbReference>
<dbReference type="AlphaFoldDB" id="A0AAN9YQI9"/>